<name>A0A383EWX8_9ZZZZ</name>
<protein>
    <submittedName>
        <fullName evidence="1">Uncharacterized protein</fullName>
    </submittedName>
</protein>
<feature type="non-terminal residue" evidence="1">
    <location>
        <position position="1"/>
    </location>
</feature>
<proteinExistence type="predicted"/>
<sequence>DKGNLYVPGESDRVLYKITGAFD</sequence>
<organism evidence="1">
    <name type="scientific">marine metagenome</name>
    <dbReference type="NCBI Taxonomy" id="408172"/>
    <lineage>
        <taxon>unclassified sequences</taxon>
        <taxon>metagenomes</taxon>
        <taxon>ecological metagenomes</taxon>
    </lineage>
</organism>
<gene>
    <name evidence="1" type="ORF">METZ01_LOCUS514306</name>
</gene>
<dbReference type="AlphaFoldDB" id="A0A383EWX8"/>
<dbReference type="EMBL" id="UINC01229656">
    <property type="protein sequence ID" value="SVE61452.1"/>
    <property type="molecule type" value="Genomic_DNA"/>
</dbReference>
<accession>A0A383EWX8</accession>
<evidence type="ECO:0000313" key="1">
    <source>
        <dbReference type="EMBL" id="SVE61452.1"/>
    </source>
</evidence>
<reference evidence="1" key="1">
    <citation type="submission" date="2018-05" db="EMBL/GenBank/DDBJ databases">
        <authorList>
            <person name="Lanie J.A."/>
            <person name="Ng W.-L."/>
            <person name="Kazmierczak K.M."/>
            <person name="Andrzejewski T.M."/>
            <person name="Davidsen T.M."/>
            <person name="Wayne K.J."/>
            <person name="Tettelin H."/>
            <person name="Glass J.I."/>
            <person name="Rusch D."/>
            <person name="Podicherti R."/>
            <person name="Tsui H.-C.T."/>
            <person name="Winkler M.E."/>
        </authorList>
    </citation>
    <scope>NUCLEOTIDE SEQUENCE</scope>
</reference>